<accession>A0ABP7RV51</accession>
<comment type="caution">
    <text evidence="2">The sequence shown here is derived from an EMBL/GenBank/DDBJ whole genome shotgun (WGS) entry which is preliminary data.</text>
</comment>
<organism evidence="2 3">
    <name type="scientific">Hymenobacter fastidiosus</name>
    <dbReference type="NCBI Taxonomy" id="486264"/>
    <lineage>
        <taxon>Bacteria</taxon>
        <taxon>Pseudomonadati</taxon>
        <taxon>Bacteroidota</taxon>
        <taxon>Cytophagia</taxon>
        <taxon>Cytophagales</taxon>
        <taxon>Hymenobacteraceae</taxon>
        <taxon>Hymenobacter</taxon>
    </lineage>
</organism>
<dbReference type="Pfam" id="PF18962">
    <property type="entry name" value="Por_Secre_tail"/>
    <property type="match status" value="1"/>
</dbReference>
<evidence type="ECO:0000313" key="2">
    <source>
        <dbReference type="EMBL" id="GAA4002593.1"/>
    </source>
</evidence>
<dbReference type="EMBL" id="BAABDJ010000007">
    <property type="protein sequence ID" value="GAA4002593.1"/>
    <property type="molecule type" value="Genomic_DNA"/>
</dbReference>
<feature type="domain" description="Secretion system C-terminal sorting" evidence="1">
    <location>
        <begin position="27"/>
        <end position="86"/>
    </location>
</feature>
<gene>
    <name evidence="2" type="ORF">GCM10022408_12530</name>
</gene>
<dbReference type="Proteomes" id="UP001500567">
    <property type="component" value="Unassembled WGS sequence"/>
</dbReference>
<keyword evidence="3" id="KW-1185">Reference proteome</keyword>
<evidence type="ECO:0000313" key="3">
    <source>
        <dbReference type="Proteomes" id="UP001500567"/>
    </source>
</evidence>
<proteinExistence type="predicted"/>
<dbReference type="RefSeq" id="WP_345071742.1">
    <property type="nucleotide sequence ID" value="NZ_BAABDJ010000007.1"/>
</dbReference>
<sequence>MIYGTSEIDGLPCQLPRTAPAEPTVAYPNPADAELVLEQAPGVLLTVYNSQGQIVHSGKSGPPFEKIDTHRWPAGLYYLHTQRNQEIRRQQIRIEHR</sequence>
<dbReference type="NCBIfam" id="TIGR04183">
    <property type="entry name" value="Por_Secre_tail"/>
    <property type="match status" value="1"/>
</dbReference>
<evidence type="ECO:0000259" key="1">
    <source>
        <dbReference type="Pfam" id="PF18962"/>
    </source>
</evidence>
<reference evidence="3" key="1">
    <citation type="journal article" date="2019" name="Int. J. Syst. Evol. Microbiol.">
        <title>The Global Catalogue of Microorganisms (GCM) 10K type strain sequencing project: providing services to taxonomists for standard genome sequencing and annotation.</title>
        <authorList>
            <consortium name="The Broad Institute Genomics Platform"/>
            <consortium name="The Broad Institute Genome Sequencing Center for Infectious Disease"/>
            <person name="Wu L."/>
            <person name="Ma J."/>
        </authorList>
    </citation>
    <scope>NUCLEOTIDE SEQUENCE [LARGE SCALE GENOMIC DNA]</scope>
    <source>
        <strain evidence="3">JCM 17224</strain>
    </source>
</reference>
<name>A0ABP7RV51_9BACT</name>
<protein>
    <recommendedName>
        <fullName evidence="1">Secretion system C-terminal sorting domain-containing protein</fullName>
    </recommendedName>
</protein>
<dbReference type="InterPro" id="IPR026444">
    <property type="entry name" value="Secre_tail"/>
</dbReference>